<evidence type="ECO:0000259" key="2">
    <source>
        <dbReference type="Pfam" id="PF07143"/>
    </source>
</evidence>
<dbReference type="RefSeq" id="WP_386801989.1">
    <property type="nucleotide sequence ID" value="NZ_JBHTMU010000007.1"/>
</dbReference>
<keyword evidence="1" id="KW-0732">Signal</keyword>
<dbReference type="PANTHER" id="PTHR38591">
    <property type="entry name" value="HYDROLASE"/>
    <property type="match status" value="1"/>
</dbReference>
<comment type="caution">
    <text evidence="3">The sequence shown here is derived from an EMBL/GenBank/DDBJ whole genome shotgun (WGS) entry which is preliminary data.</text>
</comment>
<name>A0ABW3ZGP5_9RHOB</name>
<sequence>MIARTASLLLVIASGAAAQGYAGLGTEAEGFAVPDPDKRLTFPEDHFPHPDFRIEWWYITATLDGADGQDYGLQWTLFRTGLVPPGPDTPGTAFWLGHAAVTSAETHLATERFGRGDLGQAGVTEPFEAFIDDWVFTSTAEPGADPFSAARLTARGTEFSYDVALTAEGPLVLQGDAGYSVKSESGQSSYYYSQPFYAVDGTLSLPSGTVEVTGSAWLDREWSSQPLAEDQDGWDWFSLSFDDGAKLMAFGLRDSSGGHFTSATWIEPDGTPTPYGNGAVRVTALETAQVAKREIPVRWRVELPERGLDIETAPLNRDAWMDLTFSYWEGPIRVSGTHPGRGYLEMTGY</sequence>
<feature type="domain" description="AttH" evidence="2">
    <location>
        <begin position="54"/>
        <end position="224"/>
    </location>
</feature>
<proteinExistence type="predicted"/>
<reference evidence="4" key="1">
    <citation type="journal article" date="2019" name="Int. J. Syst. Evol. Microbiol.">
        <title>The Global Catalogue of Microorganisms (GCM) 10K type strain sequencing project: providing services to taxonomists for standard genome sequencing and annotation.</title>
        <authorList>
            <consortium name="The Broad Institute Genomics Platform"/>
            <consortium name="The Broad Institute Genome Sequencing Center for Infectious Disease"/>
            <person name="Wu L."/>
            <person name="Ma J."/>
        </authorList>
    </citation>
    <scope>NUCLEOTIDE SEQUENCE [LARGE SCALE GENOMIC DNA]</scope>
    <source>
        <strain evidence="4">CCUG 62953</strain>
    </source>
</reference>
<dbReference type="Proteomes" id="UP001597135">
    <property type="component" value="Unassembled WGS sequence"/>
</dbReference>
<protein>
    <submittedName>
        <fullName evidence="3">Lipocalin-like domain-containing protein</fullName>
    </submittedName>
</protein>
<keyword evidence="4" id="KW-1185">Reference proteome</keyword>
<dbReference type="SUPFAM" id="SSF159245">
    <property type="entry name" value="AttH-like"/>
    <property type="match status" value="1"/>
</dbReference>
<evidence type="ECO:0000313" key="4">
    <source>
        <dbReference type="Proteomes" id="UP001597135"/>
    </source>
</evidence>
<feature type="signal peptide" evidence="1">
    <location>
        <begin position="1"/>
        <end position="18"/>
    </location>
</feature>
<organism evidence="3 4">
    <name type="scientific">Litorisediminicola beolgyonensis</name>
    <dbReference type="NCBI Taxonomy" id="1173614"/>
    <lineage>
        <taxon>Bacteria</taxon>
        <taxon>Pseudomonadati</taxon>
        <taxon>Pseudomonadota</taxon>
        <taxon>Alphaproteobacteria</taxon>
        <taxon>Rhodobacterales</taxon>
        <taxon>Paracoccaceae</taxon>
        <taxon>Litorisediminicola</taxon>
    </lineage>
</organism>
<accession>A0ABW3ZGP5</accession>
<feature type="chain" id="PRO_5046951509" evidence="1">
    <location>
        <begin position="19"/>
        <end position="349"/>
    </location>
</feature>
<gene>
    <name evidence="3" type="ORF">ACFQ4E_05795</name>
</gene>
<dbReference type="InterPro" id="IPR023374">
    <property type="entry name" value="AttH-like_dom_sf"/>
</dbReference>
<dbReference type="Pfam" id="PF17186">
    <property type="entry name" value="Lipocalin_9"/>
    <property type="match status" value="1"/>
</dbReference>
<dbReference type="PANTHER" id="PTHR38591:SF1">
    <property type="entry name" value="BLL1000 PROTEIN"/>
    <property type="match status" value="1"/>
</dbReference>
<evidence type="ECO:0000256" key="1">
    <source>
        <dbReference type="SAM" id="SignalP"/>
    </source>
</evidence>
<dbReference type="InterPro" id="IPR010791">
    <property type="entry name" value="AttH_dom"/>
</dbReference>
<dbReference type="Gene3D" id="2.40.370.10">
    <property type="entry name" value="AttH-like domain"/>
    <property type="match status" value="2"/>
</dbReference>
<dbReference type="EMBL" id="JBHTMU010000007">
    <property type="protein sequence ID" value="MFD1341927.1"/>
    <property type="molecule type" value="Genomic_DNA"/>
</dbReference>
<evidence type="ECO:0000313" key="3">
    <source>
        <dbReference type="EMBL" id="MFD1341927.1"/>
    </source>
</evidence>
<dbReference type="Pfam" id="PF07143">
    <property type="entry name" value="CrtC"/>
    <property type="match status" value="1"/>
</dbReference>